<evidence type="ECO:0000313" key="5">
    <source>
        <dbReference type="Proteomes" id="UP000319210"/>
    </source>
</evidence>
<dbReference type="PRINTS" id="PR00081">
    <property type="entry name" value="GDHRDH"/>
</dbReference>
<evidence type="ECO:0000256" key="1">
    <source>
        <dbReference type="ARBA" id="ARBA00006484"/>
    </source>
</evidence>
<accession>A0A4Y3QWJ2</accession>
<dbReference type="OrthoDB" id="9809287at2"/>
<dbReference type="EMBL" id="BJMM01000007">
    <property type="protein sequence ID" value="GEB49339.1"/>
    <property type="molecule type" value="Genomic_DNA"/>
</dbReference>
<dbReference type="InterPro" id="IPR002347">
    <property type="entry name" value="SDR_fam"/>
</dbReference>
<dbReference type="Gene3D" id="3.40.50.720">
    <property type="entry name" value="NAD(P)-binding Rossmann-like Domain"/>
    <property type="match status" value="1"/>
</dbReference>
<dbReference type="InterPro" id="IPR036291">
    <property type="entry name" value="NAD(P)-bd_dom_sf"/>
</dbReference>
<dbReference type="PANTHER" id="PTHR43639:SF1">
    <property type="entry name" value="SHORT-CHAIN DEHYDROGENASE_REDUCTASE FAMILY PROTEIN"/>
    <property type="match status" value="1"/>
</dbReference>
<comment type="caution">
    <text evidence="4">The sequence shown here is derived from an EMBL/GenBank/DDBJ whole genome shotgun (WGS) entry which is preliminary data.</text>
</comment>
<dbReference type="Proteomes" id="UP000319210">
    <property type="component" value="Unassembled WGS sequence"/>
</dbReference>
<dbReference type="PANTHER" id="PTHR43639">
    <property type="entry name" value="OXIDOREDUCTASE, SHORT-CHAIN DEHYDROGENASE/REDUCTASE FAMILY (AFU_ORTHOLOGUE AFUA_5G02870)"/>
    <property type="match status" value="1"/>
</dbReference>
<feature type="compositionally biased region" description="Gly residues" evidence="3">
    <location>
        <begin position="44"/>
        <end position="64"/>
    </location>
</feature>
<dbReference type="RefSeq" id="WP_141275295.1">
    <property type="nucleotide sequence ID" value="NZ_BJMM01000007.1"/>
</dbReference>
<evidence type="ECO:0000256" key="2">
    <source>
        <dbReference type="ARBA" id="ARBA00023002"/>
    </source>
</evidence>
<comment type="similarity">
    <text evidence="1">Belongs to the short-chain dehydrogenases/reductases (SDR) family.</text>
</comment>
<dbReference type="PRINTS" id="PR00080">
    <property type="entry name" value="SDRFAMILY"/>
</dbReference>
<gene>
    <name evidence="4" type="ORF">SCA03_18900</name>
</gene>
<evidence type="ECO:0000313" key="4">
    <source>
        <dbReference type="EMBL" id="GEB49339.1"/>
    </source>
</evidence>
<dbReference type="SUPFAM" id="SSF51735">
    <property type="entry name" value="NAD(P)-binding Rossmann-fold domains"/>
    <property type="match status" value="1"/>
</dbReference>
<name>A0A4Y3QWJ2_STRCI</name>
<dbReference type="AlphaFoldDB" id="A0A4Y3QWJ2"/>
<sequence>MRTGLEGRTVLVTGAVHGIGEATARAFARLGARVGVHWFPGGDGADGGGARDSGGGDGGDGGVPAGVSYEHVTADAGRAEQAVRGLRADGAADAAAFPADLAVAGAAGELLDAVTARLGPVDVLVNNAAHCELPDAVDELTFGTLERTYRVNAFAPALLTAALARAGGPAAVVNISTDAARAFPGQSAYGTSKAALEGFTRGAALDLGPRGIRVNAVAPGPVQTGVMPDDLVERVLPGIPLRRVGTPEDIADAVVFLASDRAAWITGQVLQVAGGHAL</sequence>
<protein>
    <recommendedName>
        <fullName evidence="6">Short-chain dehydrogenase</fullName>
    </recommendedName>
</protein>
<dbReference type="CDD" id="cd05233">
    <property type="entry name" value="SDR_c"/>
    <property type="match status" value="1"/>
</dbReference>
<evidence type="ECO:0008006" key="6">
    <source>
        <dbReference type="Google" id="ProtNLM"/>
    </source>
</evidence>
<feature type="region of interest" description="Disordered" evidence="3">
    <location>
        <begin position="44"/>
        <end position="65"/>
    </location>
</feature>
<dbReference type="GO" id="GO:0016491">
    <property type="term" value="F:oxidoreductase activity"/>
    <property type="evidence" value="ECO:0007669"/>
    <property type="project" value="UniProtKB-KW"/>
</dbReference>
<dbReference type="InterPro" id="IPR020904">
    <property type="entry name" value="Sc_DH/Rdtase_CS"/>
</dbReference>
<organism evidence="4 5">
    <name type="scientific">Streptomyces cacaoi</name>
    <dbReference type="NCBI Taxonomy" id="1898"/>
    <lineage>
        <taxon>Bacteria</taxon>
        <taxon>Bacillati</taxon>
        <taxon>Actinomycetota</taxon>
        <taxon>Actinomycetes</taxon>
        <taxon>Kitasatosporales</taxon>
        <taxon>Streptomycetaceae</taxon>
        <taxon>Streptomyces</taxon>
    </lineage>
</organism>
<dbReference type="PROSITE" id="PS00061">
    <property type="entry name" value="ADH_SHORT"/>
    <property type="match status" value="1"/>
</dbReference>
<proteinExistence type="inferred from homology"/>
<reference evidence="4 5" key="1">
    <citation type="submission" date="2019-06" db="EMBL/GenBank/DDBJ databases">
        <title>Whole genome shotgun sequence of Streptomyces cacaoi subsp. cacaoi NBRC 12748.</title>
        <authorList>
            <person name="Hosoyama A."/>
            <person name="Uohara A."/>
            <person name="Ohji S."/>
            <person name="Ichikawa N."/>
        </authorList>
    </citation>
    <scope>NUCLEOTIDE SEQUENCE [LARGE SCALE GENOMIC DNA]</scope>
    <source>
        <strain evidence="4 5">NBRC 12748</strain>
    </source>
</reference>
<evidence type="ECO:0000256" key="3">
    <source>
        <dbReference type="SAM" id="MobiDB-lite"/>
    </source>
</evidence>
<dbReference type="Pfam" id="PF13561">
    <property type="entry name" value="adh_short_C2"/>
    <property type="match status" value="1"/>
</dbReference>
<keyword evidence="2" id="KW-0560">Oxidoreductase</keyword>
<keyword evidence="5" id="KW-1185">Reference proteome</keyword>